<dbReference type="InterPro" id="IPR023408">
    <property type="entry name" value="MscS_beta-dom_sf"/>
</dbReference>
<evidence type="ECO:0000256" key="6">
    <source>
        <dbReference type="ARBA" id="ARBA00023136"/>
    </source>
</evidence>
<dbReference type="InterPro" id="IPR010920">
    <property type="entry name" value="LSM_dom_sf"/>
</dbReference>
<reference evidence="10" key="1">
    <citation type="submission" date="2020-10" db="EMBL/GenBank/DDBJ databases">
        <authorList>
            <person name="Gilroy R."/>
        </authorList>
    </citation>
    <scope>NUCLEOTIDE SEQUENCE</scope>
    <source>
        <strain evidence="10">ChiW17-6978</strain>
    </source>
</reference>
<comment type="similarity">
    <text evidence="2">Belongs to the MscS (TC 1.A.23) family.</text>
</comment>
<keyword evidence="4 7" id="KW-0812">Transmembrane</keyword>
<dbReference type="EMBL" id="DVLF01000134">
    <property type="protein sequence ID" value="HIT50237.1"/>
    <property type="molecule type" value="Genomic_DNA"/>
</dbReference>
<name>A0A9D1KJ79_9MOLU</name>
<dbReference type="InterPro" id="IPR011014">
    <property type="entry name" value="MscS_channel_TM-2"/>
</dbReference>
<keyword evidence="6 7" id="KW-0472">Membrane</keyword>
<dbReference type="SUPFAM" id="SSF82689">
    <property type="entry name" value="Mechanosensitive channel protein MscS (YggB), C-terminal domain"/>
    <property type="match status" value="1"/>
</dbReference>
<feature type="transmembrane region" description="Helical" evidence="7">
    <location>
        <begin position="95"/>
        <end position="125"/>
    </location>
</feature>
<evidence type="ECO:0000256" key="7">
    <source>
        <dbReference type="SAM" id="Phobius"/>
    </source>
</evidence>
<sequence length="288" mass="32261">MFLAETTTPIDWKALLNTLVNWCMTTGLKLVLGLIVLFIVFKLTNMLTKKLYKRLQRKQVDETIARVGTSAIRISIKVLVFTVFVAFIGIETASISALIASVGVGLSLALQGSLSNFAGGLIIIVMRPFRIGDYITTNGESGTVEDIHMFYTTLVTSDNKVVYVPNGELANNVIVNTSVKDTRRVEVIMSVAYQTDIEQAKRIIAAVCEDNETIFKDPIPYITVGSYGDSAMNMLVRVWCQSKDYWPVTRYLTEQIKIAFDRNGIEIPFNQLEVAIKEKTIEEEKQLR</sequence>
<feature type="domain" description="Mechanosensitive ion channel MscS" evidence="8">
    <location>
        <begin position="113"/>
        <end position="178"/>
    </location>
</feature>
<organism evidence="10 11">
    <name type="scientific">Candidatus Pelethenecus faecipullorum</name>
    <dbReference type="NCBI Taxonomy" id="2840900"/>
    <lineage>
        <taxon>Bacteria</taxon>
        <taxon>Bacillati</taxon>
        <taxon>Mycoplasmatota</taxon>
        <taxon>Mollicutes</taxon>
        <taxon>Candidatus Pelethenecus</taxon>
    </lineage>
</organism>
<dbReference type="InterPro" id="IPR006686">
    <property type="entry name" value="MscS_channel_CS"/>
</dbReference>
<evidence type="ECO:0000256" key="3">
    <source>
        <dbReference type="ARBA" id="ARBA00022475"/>
    </source>
</evidence>
<dbReference type="SUPFAM" id="SSF50182">
    <property type="entry name" value="Sm-like ribonucleoproteins"/>
    <property type="match status" value="1"/>
</dbReference>
<feature type="transmembrane region" description="Helical" evidence="7">
    <location>
        <begin position="64"/>
        <end position="89"/>
    </location>
</feature>
<feature type="domain" description="Mechanosensitive ion channel MscS C-terminal" evidence="9">
    <location>
        <begin position="185"/>
        <end position="267"/>
    </location>
</feature>
<evidence type="ECO:0000256" key="4">
    <source>
        <dbReference type="ARBA" id="ARBA00022692"/>
    </source>
</evidence>
<keyword evidence="5 7" id="KW-1133">Transmembrane helix</keyword>
<keyword evidence="3" id="KW-1003">Cell membrane</keyword>
<dbReference type="Gene3D" id="3.30.70.100">
    <property type="match status" value="1"/>
</dbReference>
<comment type="caution">
    <text evidence="10">The sequence shown here is derived from an EMBL/GenBank/DDBJ whole genome shotgun (WGS) entry which is preliminary data.</text>
</comment>
<gene>
    <name evidence="10" type="ORF">IAD46_04345</name>
</gene>
<evidence type="ECO:0000313" key="11">
    <source>
        <dbReference type="Proteomes" id="UP000886758"/>
    </source>
</evidence>
<evidence type="ECO:0000256" key="1">
    <source>
        <dbReference type="ARBA" id="ARBA00004651"/>
    </source>
</evidence>
<proteinExistence type="inferred from homology"/>
<dbReference type="InterPro" id="IPR045275">
    <property type="entry name" value="MscS_archaea/bacteria_type"/>
</dbReference>
<evidence type="ECO:0000259" key="8">
    <source>
        <dbReference type="Pfam" id="PF00924"/>
    </source>
</evidence>
<dbReference type="Pfam" id="PF21082">
    <property type="entry name" value="MS_channel_3rd"/>
    <property type="match status" value="1"/>
</dbReference>
<reference evidence="10" key="2">
    <citation type="journal article" date="2021" name="PeerJ">
        <title>Extensive microbial diversity within the chicken gut microbiome revealed by metagenomics and culture.</title>
        <authorList>
            <person name="Gilroy R."/>
            <person name="Ravi A."/>
            <person name="Getino M."/>
            <person name="Pursley I."/>
            <person name="Horton D.L."/>
            <person name="Alikhan N.F."/>
            <person name="Baker D."/>
            <person name="Gharbi K."/>
            <person name="Hall N."/>
            <person name="Watson M."/>
            <person name="Adriaenssens E.M."/>
            <person name="Foster-Nyarko E."/>
            <person name="Jarju S."/>
            <person name="Secka A."/>
            <person name="Antonio M."/>
            <person name="Oren A."/>
            <person name="Chaudhuri R.R."/>
            <person name="La Ragione R."/>
            <person name="Hildebrand F."/>
            <person name="Pallen M.J."/>
        </authorList>
    </citation>
    <scope>NUCLEOTIDE SEQUENCE</scope>
    <source>
        <strain evidence="10">ChiW17-6978</strain>
    </source>
</reference>
<dbReference type="PANTHER" id="PTHR30221">
    <property type="entry name" value="SMALL-CONDUCTANCE MECHANOSENSITIVE CHANNEL"/>
    <property type="match status" value="1"/>
</dbReference>
<dbReference type="PROSITE" id="PS01246">
    <property type="entry name" value="UPF0003"/>
    <property type="match status" value="1"/>
</dbReference>
<dbReference type="GO" id="GO:0005886">
    <property type="term" value="C:plasma membrane"/>
    <property type="evidence" value="ECO:0007669"/>
    <property type="project" value="UniProtKB-SubCell"/>
</dbReference>
<dbReference type="AlphaFoldDB" id="A0A9D1KJ79"/>
<protein>
    <submittedName>
        <fullName evidence="10">Mechanosensitive ion channel</fullName>
    </submittedName>
</protein>
<evidence type="ECO:0000313" key="10">
    <source>
        <dbReference type="EMBL" id="HIT50237.1"/>
    </source>
</evidence>
<accession>A0A9D1KJ79</accession>
<dbReference type="Proteomes" id="UP000886758">
    <property type="component" value="Unassembled WGS sequence"/>
</dbReference>
<dbReference type="Pfam" id="PF00924">
    <property type="entry name" value="MS_channel_2nd"/>
    <property type="match status" value="1"/>
</dbReference>
<evidence type="ECO:0000256" key="2">
    <source>
        <dbReference type="ARBA" id="ARBA00008017"/>
    </source>
</evidence>
<dbReference type="Gene3D" id="1.10.287.1260">
    <property type="match status" value="1"/>
</dbReference>
<comment type="subcellular location">
    <subcellularLocation>
        <location evidence="1">Cell membrane</location>
        <topology evidence="1">Multi-pass membrane protein</topology>
    </subcellularLocation>
</comment>
<dbReference type="InterPro" id="IPR011066">
    <property type="entry name" value="MscS_channel_C_sf"/>
</dbReference>
<evidence type="ECO:0000259" key="9">
    <source>
        <dbReference type="Pfam" id="PF21082"/>
    </source>
</evidence>
<feature type="transmembrane region" description="Helical" evidence="7">
    <location>
        <begin position="19"/>
        <end position="43"/>
    </location>
</feature>
<dbReference type="GO" id="GO:0008381">
    <property type="term" value="F:mechanosensitive monoatomic ion channel activity"/>
    <property type="evidence" value="ECO:0007669"/>
    <property type="project" value="InterPro"/>
</dbReference>
<dbReference type="InterPro" id="IPR049278">
    <property type="entry name" value="MS_channel_C"/>
</dbReference>
<dbReference type="Gene3D" id="2.30.30.60">
    <property type="match status" value="1"/>
</dbReference>
<dbReference type="PANTHER" id="PTHR30221:SF1">
    <property type="entry name" value="SMALL-CONDUCTANCE MECHANOSENSITIVE CHANNEL"/>
    <property type="match status" value="1"/>
</dbReference>
<evidence type="ECO:0000256" key="5">
    <source>
        <dbReference type="ARBA" id="ARBA00022989"/>
    </source>
</evidence>
<dbReference type="InterPro" id="IPR006685">
    <property type="entry name" value="MscS_channel_2nd"/>
</dbReference>
<dbReference type="SUPFAM" id="SSF82861">
    <property type="entry name" value="Mechanosensitive channel protein MscS (YggB), transmembrane region"/>
    <property type="match status" value="1"/>
</dbReference>